<sequence>MSETSPILALPYLLAAQAQKHVTHNEALQLLDALVQLRVSAFDAETPPLSPSLGDAYALGALPTGAWAGQAAQLAIWQGEGWLFIAPQIGWRAWGVDVAELRIWQGSAWQQFSAETQNLAQVGVNTSADSSNRLAVAAEASLFSHAGAGHQMKLNKSAPAETAAALFQSNWSGRAEIGLLGNDDLSVKLSSDGSSWATALALTASGNAGFGTASPSAHVEIAGSGADYLLAGDGSGPAFRLGSDGNGACDGAWSGGGADYAEWFEWDDGNPEGEDRRGLAVVLQGACIRPAQAGEEPIGVISAAPALIGDDDMGGWKGRWQRDGFGALLLDADGQRQEDPSYDPTRPYQRRSSRPEWALVGLMGKLRLRRGQPCAARWQRMRQLSQQVEEWLLR</sequence>
<name>A0ABQ0AQ81_9RHOB</name>
<evidence type="ECO:0000259" key="1">
    <source>
        <dbReference type="Pfam" id="PF11962"/>
    </source>
</evidence>
<dbReference type="Pfam" id="PF11962">
    <property type="entry name" value="Peptidase_G2"/>
    <property type="match status" value="1"/>
</dbReference>
<reference evidence="2 3" key="1">
    <citation type="submission" date="2024-04" db="EMBL/GenBank/DDBJ databases">
        <title>Draft genome sequence of Pseudophaeobacter arcticus NBRC 116598.</title>
        <authorList>
            <person name="Miyakawa T."/>
            <person name="Kusuya Y."/>
            <person name="Miura T."/>
        </authorList>
    </citation>
    <scope>NUCLEOTIDE SEQUENCE [LARGE SCALE GENOMIC DNA]</scope>
    <source>
        <strain evidence="2 3">SU-CL00105</strain>
    </source>
</reference>
<dbReference type="InterPro" id="IPR021865">
    <property type="entry name" value="Peptidase_G2"/>
</dbReference>
<comment type="caution">
    <text evidence="2">The sequence shown here is derived from an EMBL/GenBank/DDBJ whole genome shotgun (WGS) entry which is preliminary data.</text>
</comment>
<dbReference type="Proteomes" id="UP001441944">
    <property type="component" value="Unassembled WGS sequence"/>
</dbReference>
<gene>
    <name evidence="2" type="ORF">NBRC116598_34720</name>
</gene>
<organism evidence="2 3">
    <name type="scientific">Pseudophaeobacter arcticus</name>
    <dbReference type="NCBI Taxonomy" id="385492"/>
    <lineage>
        <taxon>Bacteria</taxon>
        <taxon>Pseudomonadati</taxon>
        <taxon>Pseudomonadota</taxon>
        <taxon>Alphaproteobacteria</taxon>
        <taxon>Rhodobacterales</taxon>
        <taxon>Paracoccaceae</taxon>
        <taxon>Pseudophaeobacter</taxon>
    </lineage>
</organism>
<feature type="domain" description="Peptidase G2 IMC autoproteolytic cleavage" evidence="1">
    <location>
        <begin position="244"/>
        <end position="369"/>
    </location>
</feature>
<protein>
    <recommendedName>
        <fullName evidence="1">Peptidase G2 IMC autoproteolytic cleavage domain-containing protein</fullName>
    </recommendedName>
</protein>
<proteinExistence type="predicted"/>
<dbReference type="EMBL" id="BAABWU010000017">
    <property type="protein sequence ID" value="GAA6198027.1"/>
    <property type="molecule type" value="Genomic_DNA"/>
</dbReference>
<accession>A0ABQ0AQ81</accession>
<evidence type="ECO:0000313" key="3">
    <source>
        <dbReference type="Proteomes" id="UP001441944"/>
    </source>
</evidence>
<dbReference type="Gene3D" id="2.40.300.10">
    <property type="entry name" value="Head decoration protein D"/>
    <property type="match status" value="1"/>
</dbReference>
<keyword evidence="3" id="KW-1185">Reference proteome</keyword>
<dbReference type="Pfam" id="PF10983">
    <property type="entry name" value="DUF2793"/>
    <property type="match status" value="1"/>
</dbReference>
<dbReference type="InterPro" id="IPR021251">
    <property type="entry name" value="DUF2793"/>
</dbReference>
<dbReference type="RefSeq" id="WP_353401856.1">
    <property type="nucleotide sequence ID" value="NZ_BAABWU010000017.1"/>
</dbReference>
<evidence type="ECO:0000313" key="2">
    <source>
        <dbReference type="EMBL" id="GAA6198027.1"/>
    </source>
</evidence>